<dbReference type="Proteomes" id="UP001174694">
    <property type="component" value="Unassembled WGS sequence"/>
</dbReference>
<evidence type="ECO:0000256" key="1">
    <source>
        <dbReference type="SAM" id="MobiDB-lite"/>
    </source>
</evidence>
<dbReference type="EMBL" id="JANBVO010000026">
    <property type="protein sequence ID" value="KAJ9139458.1"/>
    <property type="molecule type" value="Genomic_DNA"/>
</dbReference>
<proteinExistence type="predicted"/>
<feature type="compositionally biased region" description="Basic and acidic residues" evidence="1">
    <location>
        <begin position="206"/>
        <end position="236"/>
    </location>
</feature>
<comment type="caution">
    <text evidence="2">The sequence shown here is derived from an EMBL/GenBank/DDBJ whole genome shotgun (WGS) entry which is preliminary data.</text>
</comment>
<sequence length="324" mass="36525">MASAQPESGPQAEPIAIPTTKAKLGSPFLRAYPTVLAQYGLPRESFLTFLDDLNRVAVVNPPVQILGLTGQVLSFVPLQTAQIAGSAVKTAADLATYGISKGLTELCLREANREIFEPRGLKVGITKLDALAKIAGMPVLNARGQLDKTAQLLAPLEDLSEVESLSAQERRLRALEAWIEPLDLALLPEIKVPSDTLGRISAAMSERQRQKEAKGLMKDRRKELKDYDNDSRKAQEDFDKDMRKLKREEDKIRMKNLGDSHKLERKLEKVEKEKEKARIDFEKEIRKVEKTRFKDDKEEKGMKRVLWLVIWNIDDSSSPRHEST</sequence>
<dbReference type="InterPro" id="IPR053221">
    <property type="entry name" value="Burnettramic_acid_biosynth"/>
</dbReference>
<dbReference type="PANTHER" id="PTHR38887">
    <property type="entry name" value="CHROMOSOME 21, WHOLE GENOME SHOTGUN SEQUENCE"/>
    <property type="match status" value="1"/>
</dbReference>
<reference evidence="2" key="1">
    <citation type="submission" date="2022-07" db="EMBL/GenBank/DDBJ databases">
        <title>Fungi with potential for degradation of polypropylene.</title>
        <authorList>
            <person name="Gostincar C."/>
        </authorList>
    </citation>
    <scope>NUCLEOTIDE SEQUENCE</scope>
    <source>
        <strain evidence="2">EXF-13308</strain>
    </source>
</reference>
<feature type="region of interest" description="Disordered" evidence="1">
    <location>
        <begin position="205"/>
        <end position="236"/>
    </location>
</feature>
<evidence type="ECO:0000313" key="2">
    <source>
        <dbReference type="EMBL" id="KAJ9139458.1"/>
    </source>
</evidence>
<accession>A0AA38VM41</accession>
<dbReference type="PANTHER" id="PTHR38887:SF1">
    <property type="entry name" value="RAS MODIFICATION PROTEIN ERF4"/>
    <property type="match status" value="1"/>
</dbReference>
<protein>
    <submittedName>
        <fullName evidence="2">Uncharacterized protein</fullName>
    </submittedName>
</protein>
<organism evidence="2 3">
    <name type="scientific">Pleurostoma richardsiae</name>
    <dbReference type="NCBI Taxonomy" id="41990"/>
    <lineage>
        <taxon>Eukaryota</taxon>
        <taxon>Fungi</taxon>
        <taxon>Dikarya</taxon>
        <taxon>Ascomycota</taxon>
        <taxon>Pezizomycotina</taxon>
        <taxon>Sordariomycetes</taxon>
        <taxon>Sordariomycetidae</taxon>
        <taxon>Calosphaeriales</taxon>
        <taxon>Pleurostomataceae</taxon>
        <taxon>Pleurostoma</taxon>
    </lineage>
</organism>
<gene>
    <name evidence="2" type="ORF">NKR23_g7864</name>
</gene>
<keyword evidence="3" id="KW-1185">Reference proteome</keyword>
<evidence type="ECO:0000313" key="3">
    <source>
        <dbReference type="Proteomes" id="UP001174694"/>
    </source>
</evidence>
<name>A0AA38VM41_9PEZI</name>
<dbReference type="AlphaFoldDB" id="A0AA38VM41"/>